<feature type="chain" id="PRO_5020526239" evidence="6">
    <location>
        <begin position="22"/>
        <end position="447"/>
    </location>
</feature>
<reference evidence="7 8" key="1">
    <citation type="submission" date="2019-01" db="EMBL/GenBank/DDBJ databases">
        <title>Ktedonosporobacter rubrisoli SCAWS-G2.</title>
        <authorList>
            <person name="Huang Y."/>
            <person name="Yan B."/>
        </authorList>
    </citation>
    <scope>NUCLEOTIDE SEQUENCE [LARGE SCALE GENOMIC DNA]</scope>
    <source>
        <strain evidence="7 8">SCAWS-G2</strain>
    </source>
</reference>
<dbReference type="RefSeq" id="WP_129889947.1">
    <property type="nucleotide sequence ID" value="NZ_CP035758.1"/>
</dbReference>
<dbReference type="CDD" id="cd14748">
    <property type="entry name" value="PBP2_UgpB"/>
    <property type="match status" value="1"/>
</dbReference>
<evidence type="ECO:0000256" key="5">
    <source>
        <dbReference type="ARBA" id="ARBA00022764"/>
    </source>
</evidence>
<dbReference type="KEGG" id="kbs:EPA93_24090"/>
<comment type="similarity">
    <text evidence="2">Belongs to the bacterial solute-binding protein 1 family.</text>
</comment>
<sequence>MRSRWPGVAYLMILAAMLLMTACGGTSGSSSSNGNTSTSSNPGVLDPNKKYTVDFWEAFGIGANKTVIEDLTKQYMQAHPNVTVKLQAFDSYDTLQTKLTAAIAANKPPTMAQIYENWATQFQQSNALASLQPFISGKNGLSQQDLADFYPVLLKDGQIGGTQYMLPFNKSDLVLYYNADMLQKAGVQPPKTLQEFALDLTKLTKPDGSQWGLSYTPDVDGWSVLYKALGGGDFTSADGKSAAFADGQNKQYATQALGLLAPLAKAGAVHVTKSYNWQNDFISQKAAFGISTIATYAFLAKPIGNTFKFNEVPLPAGPAGQFTVLFGTNLAIFANANTDAQTAAWDYMKFLTNTQSNATFVKGTGYMPIRQSTFNSSDLQSYYEQVPARKVGPQSMGSAFVASAALGWSQCRNIITTNFTSAITGQLTPDAAMSKMAQSCNSALSQA</sequence>
<evidence type="ECO:0000256" key="1">
    <source>
        <dbReference type="ARBA" id="ARBA00004196"/>
    </source>
</evidence>
<dbReference type="Gene3D" id="3.40.190.10">
    <property type="entry name" value="Periplasmic binding protein-like II"/>
    <property type="match status" value="2"/>
</dbReference>
<gene>
    <name evidence="7" type="ORF">EPA93_24090</name>
</gene>
<dbReference type="PANTHER" id="PTHR43649:SF31">
    <property type="entry name" value="SN-GLYCEROL-3-PHOSPHATE-BINDING PERIPLASMIC PROTEIN UGPB"/>
    <property type="match status" value="1"/>
</dbReference>
<dbReference type="OrthoDB" id="9795467at2"/>
<name>A0A4P6JTW2_KTERU</name>
<dbReference type="InterPro" id="IPR006061">
    <property type="entry name" value="SBP_1_CS"/>
</dbReference>
<feature type="signal peptide" evidence="6">
    <location>
        <begin position="1"/>
        <end position="21"/>
    </location>
</feature>
<dbReference type="PROSITE" id="PS51257">
    <property type="entry name" value="PROKAR_LIPOPROTEIN"/>
    <property type="match status" value="1"/>
</dbReference>
<dbReference type="InterPro" id="IPR050490">
    <property type="entry name" value="Bact_solute-bd_prot1"/>
</dbReference>
<accession>A0A4P6JTW2</accession>
<keyword evidence="3" id="KW-0813">Transport</keyword>
<evidence type="ECO:0000256" key="3">
    <source>
        <dbReference type="ARBA" id="ARBA00022448"/>
    </source>
</evidence>
<evidence type="ECO:0000256" key="6">
    <source>
        <dbReference type="SAM" id="SignalP"/>
    </source>
</evidence>
<dbReference type="InterPro" id="IPR006059">
    <property type="entry name" value="SBP"/>
</dbReference>
<keyword evidence="8" id="KW-1185">Reference proteome</keyword>
<dbReference type="PANTHER" id="PTHR43649">
    <property type="entry name" value="ARABINOSE-BINDING PROTEIN-RELATED"/>
    <property type="match status" value="1"/>
</dbReference>
<evidence type="ECO:0000313" key="7">
    <source>
        <dbReference type="EMBL" id="QBD78894.1"/>
    </source>
</evidence>
<dbReference type="Proteomes" id="UP000290365">
    <property type="component" value="Chromosome"/>
</dbReference>
<keyword evidence="4 6" id="KW-0732">Signal</keyword>
<protein>
    <submittedName>
        <fullName evidence="7">ABC transporter substrate-binding protein</fullName>
    </submittedName>
</protein>
<organism evidence="7 8">
    <name type="scientific">Ktedonosporobacter rubrisoli</name>
    <dbReference type="NCBI Taxonomy" id="2509675"/>
    <lineage>
        <taxon>Bacteria</taxon>
        <taxon>Bacillati</taxon>
        <taxon>Chloroflexota</taxon>
        <taxon>Ktedonobacteria</taxon>
        <taxon>Ktedonobacterales</taxon>
        <taxon>Ktedonosporobacteraceae</taxon>
        <taxon>Ktedonosporobacter</taxon>
    </lineage>
</organism>
<evidence type="ECO:0000256" key="2">
    <source>
        <dbReference type="ARBA" id="ARBA00008520"/>
    </source>
</evidence>
<comment type="subcellular location">
    <subcellularLocation>
        <location evidence="1">Cell envelope</location>
    </subcellularLocation>
</comment>
<dbReference type="AlphaFoldDB" id="A0A4P6JTW2"/>
<dbReference type="Pfam" id="PF13416">
    <property type="entry name" value="SBP_bac_8"/>
    <property type="match status" value="1"/>
</dbReference>
<dbReference type="GO" id="GO:0030313">
    <property type="term" value="C:cell envelope"/>
    <property type="evidence" value="ECO:0007669"/>
    <property type="project" value="UniProtKB-SubCell"/>
</dbReference>
<keyword evidence="5" id="KW-0574">Periplasm</keyword>
<dbReference type="PROSITE" id="PS01037">
    <property type="entry name" value="SBP_BACTERIAL_1"/>
    <property type="match status" value="1"/>
</dbReference>
<proteinExistence type="inferred from homology"/>
<evidence type="ECO:0000313" key="8">
    <source>
        <dbReference type="Proteomes" id="UP000290365"/>
    </source>
</evidence>
<dbReference type="SUPFAM" id="SSF53850">
    <property type="entry name" value="Periplasmic binding protein-like II"/>
    <property type="match status" value="1"/>
</dbReference>
<dbReference type="GO" id="GO:0055085">
    <property type="term" value="P:transmembrane transport"/>
    <property type="evidence" value="ECO:0007669"/>
    <property type="project" value="InterPro"/>
</dbReference>
<evidence type="ECO:0000256" key="4">
    <source>
        <dbReference type="ARBA" id="ARBA00022729"/>
    </source>
</evidence>
<dbReference type="EMBL" id="CP035758">
    <property type="protein sequence ID" value="QBD78894.1"/>
    <property type="molecule type" value="Genomic_DNA"/>
</dbReference>